<organism evidence="1 2">
    <name type="scientific">Falsiroseomonas selenitidurans</name>
    <dbReference type="NCBI Taxonomy" id="2716335"/>
    <lineage>
        <taxon>Bacteria</taxon>
        <taxon>Pseudomonadati</taxon>
        <taxon>Pseudomonadota</taxon>
        <taxon>Alphaproteobacteria</taxon>
        <taxon>Acetobacterales</taxon>
        <taxon>Roseomonadaceae</taxon>
        <taxon>Falsiroseomonas</taxon>
    </lineage>
</organism>
<accession>A0ABX1E944</accession>
<dbReference type="RefSeq" id="WP_168034194.1">
    <property type="nucleotide sequence ID" value="NZ_JAAVNE010000046.1"/>
</dbReference>
<comment type="caution">
    <text evidence="1">The sequence shown here is derived from an EMBL/GenBank/DDBJ whole genome shotgun (WGS) entry which is preliminary data.</text>
</comment>
<reference evidence="1 2" key="1">
    <citation type="submission" date="2020-03" db="EMBL/GenBank/DDBJ databases">
        <title>Roseomonas selenitidurans sp. nov. isolated from urban soil.</title>
        <authorList>
            <person name="Liu H."/>
        </authorList>
    </citation>
    <scope>NUCLEOTIDE SEQUENCE [LARGE SCALE GENOMIC DNA]</scope>
    <source>
        <strain evidence="1 2">BU-1</strain>
    </source>
</reference>
<protein>
    <submittedName>
        <fullName evidence="1">Uncharacterized protein</fullName>
    </submittedName>
</protein>
<evidence type="ECO:0000313" key="1">
    <source>
        <dbReference type="EMBL" id="NKC33468.1"/>
    </source>
</evidence>
<gene>
    <name evidence="1" type="ORF">HEQ75_21580</name>
</gene>
<evidence type="ECO:0000313" key="2">
    <source>
        <dbReference type="Proteomes" id="UP000787635"/>
    </source>
</evidence>
<keyword evidence="2" id="KW-1185">Reference proteome</keyword>
<name>A0ABX1E944_9PROT</name>
<dbReference type="EMBL" id="JAAVNE010000046">
    <property type="protein sequence ID" value="NKC33468.1"/>
    <property type="molecule type" value="Genomic_DNA"/>
</dbReference>
<dbReference type="Proteomes" id="UP000787635">
    <property type="component" value="Unassembled WGS sequence"/>
</dbReference>
<sequence>MSPTGQDAIHLQIGGYDWWWVPGSRHVSGGTDDPADDITLPGEVDPIQLAVRLYLLGWSDGRMGGLSDGQKRGAEAAREDMRRALGVMSGASTNLRLSRLEDADD</sequence>
<proteinExistence type="predicted"/>